<protein>
    <submittedName>
        <fullName evidence="1">Uncharacterized protein</fullName>
    </submittedName>
</protein>
<sequence>MKGSAGGRVWDIEQEDVQHCLLKCTYSRQVWASSQLPWTMISKEFAMVEDRREPISWATRSDYDCIWIPHQQYAHRKPAAAEGFRGERGKSQMDARDYKGVRVSQTRSLQSYSSVVEFATIQRLWWREGDNRNKLTIEEADIVQDIKVLFL</sequence>
<dbReference type="AlphaFoldDB" id="A0AAE2D074"/>
<accession>A0AAE2D074</accession>
<dbReference type="EMBL" id="JACGWO010000001">
    <property type="protein sequence ID" value="KAK4440900.1"/>
    <property type="molecule type" value="Genomic_DNA"/>
</dbReference>
<name>A0AAE2D074_9LAMI</name>
<evidence type="ECO:0000313" key="2">
    <source>
        <dbReference type="Proteomes" id="UP001293254"/>
    </source>
</evidence>
<organism evidence="1 2">
    <name type="scientific">Sesamum alatum</name>
    <dbReference type="NCBI Taxonomy" id="300844"/>
    <lineage>
        <taxon>Eukaryota</taxon>
        <taxon>Viridiplantae</taxon>
        <taxon>Streptophyta</taxon>
        <taxon>Embryophyta</taxon>
        <taxon>Tracheophyta</taxon>
        <taxon>Spermatophyta</taxon>
        <taxon>Magnoliopsida</taxon>
        <taxon>eudicotyledons</taxon>
        <taxon>Gunneridae</taxon>
        <taxon>Pentapetalae</taxon>
        <taxon>asterids</taxon>
        <taxon>lamiids</taxon>
        <taxon>Lamiales</taxon>
        <taxon>Pedaliaceae</taxon>
        <taxon>Sesamum</taxon>
    </lineage>
</organism>
<reference evidence="1" key="1">
    <citation type="submission" date="2020-06" db="EMBL/GenBank/DDBJ databases">
        <authorList>
            <person name="Li T."/>
            <person name="Hu X."/>
            <person name="Zhang T."/>
            <person name="Song X."/>
            <person name="Zhang H."/>
            <person name="Dai N."/>
            <person name="Sheng W."/>
            <person name="Hou X."/>
            <person name="Wei L."/>
        </authorList>
    </citation>
    <scope>NUCLEOTIDE SEQUENCE</scope>
    <source>
        <strain evidence="1">3651</strain>
        <tissue evidence="1">Leaf</tissue>
    </source>
</reference>
<keyword evidence="2" id="KW-1185">Reference proteome</keyword>
<reference evidence="1" key="2">
    <citation type="journal article" date="2024" name="Plant">
        <title>Genomic evolution and insights into agronomic trait innovations of Sesamum species.</title>
        <authorList>
            <person name="Miao H."/>
            <person name="Wang L."/>
            <person name="Qu L."/>
            <person name="Liu H."/>
            <person name="Sun Y."/>
            <person name="Le M."/>
            <person name="Wang Q."/>
            <person name="Wei S."/>
            <person name="Zheng Y."/>
            <person name="Lin W."/>
            <person name="Duan Y."/>
            <person name="Cao H."/>
            <person name="Xiong S."/>
            <person name="Wang X."/>
            <person name="Wei L."/>
            <person name="Li C."/>
            <person name="Ma Q."/>
            <person name="Ju M."/>
            <person name="Zhao R."/>
            <person name="Li G."/>
            <person name="Mu C."/>
            <person name="Tian Q."/>
            <person name="Mei H."/>
            <person name="Zhang T."/>
            <person name="Gao T."/>
            <person name="Zhang H."/>
        </authorList>
    </citation>
    <scope>NUCLEOTIDE SEQUENCE</scope>
    <source>
        <strain evidence="1">3651</strain>
    </source>
</reference>
<gene>
    <name evidence="1" type="ORF">Salat_0424900</name>
</gene>
<proteinExistence type="predicted"/>
<evidence type="ECO:0000313" key="1">
    <source>
        <dbReference type="EMBL" id="KAK4440900.1"/>
    </source>
</evidence>
<dbReference type="Proteomes" id="UP001293254">
    <property type="component" value="Unassembled WGS sequence"/>
</dbReference>
<comment type="caution">
    <text evidence="1">The sequence shown here is derived from an EMBL/GenBank/DDBJ whole genome shotgun (WGS) entry which is preliminary data.</text>
</comment>